<protein>
    <submittedName>
        <fullName evidence="2">Uncharacterized protein</fullName>
    </submittedName>
</protein>
<dbReference type="InParanoid" id="A0A7J8J4E5"/>
<gene>
    <name evidence="2" type="ORF">HJG59_000524</name>
</gene>
<evidence type="ECO:0000313" key="3">
    <source>
        <dbReference type="Proteomes" id="UP000550707"/>
    </source>
</evidence>
<dbReference type="AlphaFoldDB" id="A0A7J8J4E5"/>
<organism evidence="2 3">
    <name type="scientific">Molossus molossus</name>
    <name type="common">Pallas' mastiff bat</name>
    <name type="synonym">Vespertilio molossus</name>
    <dbReference type="NCBI Taxonomy" id="27622"/>
    <lineage>
        <taxon>Eukaryota</taxon>
        <taxon>Metazoa</taxon>
        <taxon>Chordata</taxon>
        <taxon>Craniata</taxon>
        <taxon>Vertebrata</taxon>
        <taxon>Euteleostomi</taxon>
        <taxon>Mammalia</taxon>
        <taxon>Eutheria</taxon>
        <taxon>Laurasiatheria</taxon>
        <taxon>Chiroptera</taxon>
        <taxon>Yangochiroptera</taxon>
        <taxon>Molossidae</taxon>
        <taxon>Molossus</taxon>
    </lineage>
</organism>
<keyword evidence="3" id="KW-1185">Reference proteome</keyword>
<comment type="caution">
    <text evidence="2">The sequence shown here is derived from an EMBL/GenBank/DDBJ whole genome shotgun (WGS) entry which is preliminary data.</text>
</comment>
<dbReference type="EMBL" id="JACASF010000002">
    <property type="protein sequence ID" value="KAF6491673.1"/>
    <property type="molecule type" value="Genomic_DNA"/>
</dbReference>
<accession>A0A7J8J4E5</accession>
<dbReference type="Proteomes" id="UP000550707">
    <property type="component" value="Unassembled WGS sequence"/>
</dbReference>
<dbReference type="PANTHER" id="PTHR12484">
    <property type="entry name" value="B-LYMPHOCYTE ANTIGEN-RELATED"/>
    <property type="match status" value="1"/>
</dbReference>
<evidence type="ECO:0000256" key="1">
    <source>
        <dbReference type="SAM" id="MobiDB-lite"/>
    </source>
</evidence>
<dbReference type="FunCoup" id="A0A7J8J4E5">
    <property type="interactions" value="94"/>
</dbReference>
<reference evidence="2 3" key="1">
    <citation type="journal article" date="2020" name="Nature">
        <title>Six reference-quality genomes reveal evolution of bat adaptations.</title>
        <authorList>
            <person name="Jebb D."/>
            <person name="Huang Z."/>
            <person name="Pippel M."/>
            <person name="Hughes G.M."/>
            <person name="Lavrichenko K."/>
            <person name="Devanna P."/>
            <person name="Winkler S."/>
            <person name="Jermiin L.S."/>
            <person name="Skirmuntt E.C."/>
            <person name="Katzourakis A."/>
            <person name="Burkitt-Gray L."/>
            <person name="Ray D.A."/>
            <person name="Sullivan K.A.M."/>
            <person name="Roscito J.G."/>
            <person name="Kirilenko B.M."/>
            <person name="Davalos L.M."/>
            <person name="Corthals A.P."/>
            <person name="Power M.L."/>
            <person name="Jones G."/>
            <person name="Ransome R.D."/>
            <person name="Dechmann D.K.N."/>
            <person name="Locatelli A.G."/>
            <person name="Puechmaille S.J."/>
            <person name="Fedrigo O."/>
            <person name="Jarvis E.D."/>
            <person name="Hiller M."/>
            <person name="Vernes S.C."/>
            <person name="Myers E.W."/>
            <person name="Teeling E.C."/>
        </authorList>
    </citation>
    <scope>NUCLEOTIDE SEQUENCE [LARGE SCALE GENOMIC DNA]</scope>
    <source>
        <strain evidence="2">MMolMol1</strain>
        <tissue evidence="2">Muscle</tissue>
    </source>
</reference>
<dbReference type="InterPro" id="IPR056852">
    <property type="entry name" value="AK17A/B"/>
</dbReference>
<feature type="region of interest" description="Disordered" evidence="1">
    <location>
        <begin position="77"/>
        <end position="97"/>
    </location>
</feature>
<proteinExistence type="predicted"/>
<evidence type="ECO:0000313" key="2">
    <source>
        <dbReference type="EMBL" id="KAF6491673.1"/>
    </source>
</evidence>
<dbReference type="PANTHER" id="PTHR12484:SF1">
    <property type="entry name" value="A-KINASE ANCHOR PROTEIN 17B"/>
    <property type="match status" value="1"/>
</dbReference>
<name>A0A7J8J4E5_MOLMO</name>
<sequence length="500" mass="58856">MPRYEVTNLDNKGKQNVEKRSMAQLGKSPLYNLEKTLRDIVRQKITGISLTNGYNNSFGSVQNSFRIVVVGHKPLEREDHVSSNKSGPSRLSERNHGRKKKIYETCDVIDFLLNYYYHIPKYPSICLEPSHPTNTCQWQRSVHAKENGFQINLRKYNCDSTKLSQMRNLQRREQVQEGGYLAKIHTQNPVQKPQNREKVNYAKECSKEFKNHHKEIASKADNQLTPSDGKGYLLEKTHAYQVKDSKSRSQNQVSSSIRSADLVLELTDFFEEISSGSECFSETLTVNKEEKEKSVVTYENAPEGGTLHADKIITYNQEIRSRQPTLYSKWKHFGEKKHCNQLRNTVSRSTYEQRRSLLEGGNNSMRAENSNRKREKIVAPKHLFDKGNYHKSSSSYLLTNSPRRRRRFSNDTFDQKVNYRPFHIPTTSSKCTNTFYSRHFPQRRETLWKSEYNRDTRRFKRHEHSTDFRLTSHNYHVRRNSQKYIDSRRYLRKYPSSSYF</sequence>